<sequence length="290" mass="32551">MVNPSRRAASEPTAADDARAFLARNHWQSNGMQFIFADEAVNTPTDWQFNSPDHVLVVHRAGDLTTMEVEFERGPSGPALPRVGDVWLIPAQQRYAALAQGTSVQFCEIRIPTKDFEDRDVAATVQHRDLLALHLTQRMFRAANSSDPLERMLCESLADALRLQFLTTLTTPGLMPAVVRSPTAWDDAIRAKVVEYLEDNLDADITLSHLAKHLGLSVTELTARFKLTFRTTPHQYLVDRRIRRAKMLLTRTTKPITEIAHAVGFSTPSHFATTFRSRVGLTPTAYRRCS</sequence>
<dbReference type="STRING" id="85968.GCA_900073015_03878"/>
<dbReference type="GO" id="GO:0043565">
    <property type="term" value="F:sequence-specific DNA binding"/>
    <property type="evidence" value="ECO:0007669"/>
    <property type="project" value="InterPro"/>
</dbReference>
<accession>A0A2G5P402</accession>
<dbReference type="InterPro" id="IPR020449">
    <property type="entry name" value="Tscrpt_reg_AraC-type_HTH"/>
</dbReference>
<organism evidence="5 6">
    <name type="scientific">Mycolicibacterium brumae</name>
    <dbReference type="NCBI Taxonomy" id="85968"/>
    <lineage>
        <taxon>Bacteria</taxon>
        <taxon>Bacillati</taxon>
        <taxon>Actinomycetota</taxon>
        <taxon>Actinomycetes</taxon>
        <taxon>Mycobacteriales</taxon>
        <taxon>Mycobacteriaceae</taxon>
        <taxon>Mycolicibacterium</taxon>
    </lineage>
</organism>
<evidence type="ECO:0000313" key="5">
    <source>
        <dbReference type="EMBL" id="PIB73037.1"/>
    </source>
</evidence>
<keyword evidence="1" id="KW-0805">Transcription regulation</keyword>
<protein>
    <submittedName>
        <fullName evidence="5">AraC family transcriptional regulator</fullName>
    </submittedName>
</protein>
<dbReference type="InterPro" id="IPR018060">
    <property type="entry name" value="HTH_AraC"/>
</dbReference>
<dbReference type="PANTHER" id="PTHR46796">
    <property type="entry name" value="HTH-TYPE TRANSCRIPTIONAL ACTIVATOR RHAS-RELATED"/>
    <property type="match status" value="1"/>
</dbReference>
<dbReference type="PRINTS" id="PR00032">
    <property type="entry name" value="HTHARAC"/>
</dbReference>
<dbReference type="PANTHER" id="PTHR46796:SF6">
    <property type="entry name" value="ARAC SUBFAMILY"/>
    <property type="match status" value="1"/>
</dbReference>
<dbReference type="InterPro" id="IPR018062">
    <property type="entry name" value="HTH_AraC-typ_CS"/>
</dbReference>
<gene>
    <name evidence="5" type="ORF">CQY22_018555</name>
</gene>
<evidence type="ECO:0000259" key="4">
    <source>
        <dbReference type="PROSITE" id="PS01124"/>
    </source>
</evidence>
<proteinExistence type="predicted"/>
<evidence type="ECO:0000256" key="3">
    <source>
        <dbReference type="ARBA" id="ARBA00023163"/>
    </source>
</evidence>
<dbReference type="Gene3D" id="1.10.10.60">
    <property type="entry name" value="Homeodomain-like"/>
    <property type="match status" value="1"/>
</dbReference>
<dbReference type="SUPFAM" id="SSF46689">
    <property type="entry name" value="Homeodomain-like"/>
    <property type="match status" value="2"/>
</dbReference>
<evidence type="ECO:0000256" key="1">
    <source>
        <dbReference type="ARBA" id="ARBA00023015"/>
    </source>
</evidence>
<dbReference type="PROSITE" id="PS00041">
    <property type="entry name" value="HTH_ARAC_FAMILY_1"/>
    <property type="match status" value="1"/>
</dbReference>
<evidence type="ECO:0000313" key="6">
    <source>
        <dbReference type="Proteomes" id="UP000230551"/>
    </source>
</evidence>
<feature type="domain" description="HTH araC/xylS-type" evidence="4">
    <location>
        <begin position="191"/>
        <end position="289"/>
    </location>
</feature>
<keyword evidence="2" id="KW-0238">DNA-binding</keyword>
<reference evidence="5 6" key="1">
    <citation type="journal article" date="2017" name="Infect. Genet. Evol.">
        <title>The new phylogeny of the genus Mycobacterium: The old and the news.</title>
        <authorList>
            <person name="Tortoli E."/>
            <person name="Fedrizzi T."/>
            <person name="Meehan C.J."/>
            <person name="Trovato A."/>
            <person name="Grottola A."/>
            <person name="Giacobazzi E."/>
            <person name="Serpini G.F."/>
            <person name="Tagliazucchi S."/>
            <person name="Fabio A."/>
            <person name="Bettua C."/>
            <person name="Bertorelli R."/>
            <person name="Frascaro F."/>
            <person name="De Sanctis V."/>
            <person name="Pecorari M."/>
            <person name="Jousson O."/>
            <person name="Segata N."/>
            <person name="Cirillo D.M."/>
        </authorList>
    </citation>
    <scope>NUCLEOTIDE SEQUENCE [LARGE SCALE GENOMIC DNA]</scope>
    <source>
        <strain evidence="5 6">CIP1034565</strain>
    </source>
</reference>
<keyword evidence="3" id="KW-0804">Transcription</keyword>
<dbReference type="Proteomes" id="UP000230551">
    <property type="component" value="Unassembled WGS sequence"/>
</dbReference>
<evidence type="ECO:0000256" key="2">
    <source>
        <dbReference type="ARBA" id="ARBA00023125"/>
    </source>
</evidence>
<dbReference type="SMART" id="SM00342">
    <property type="entry name" value="HTH_ARAC"/>
    <property type="match status" value="1"/>
</dbReference>
<dbReference type="GO" id="GO:0003700">
    <property type="term" value="F:DNA-binding transcription factor activity"/>
    <property type="evidence" value="ECO:0007669"/>
    <property type="project" value="InterPro"/>
</dbReference>
<comment type="caution">
    <text evidence="5">The sequence shown here is derived from an EMBL/GenBank/DDBJ whole genome shotgun (WGS) entry which is preliminary data.</text>
</comment>
<dbReference type="InterPro" id="IPR009057">
    <property type="entry name" value="Homeodomain-like_sf"/>
</dbReference>
<dbReference type="EMBL" id="PDCN02000066">
    <property type="protein sequence ID" value="PIB73037.1"/>
    <property type="molecule type" value="Genomic_DNA"/>
</dbReference>
<name>A0A2G5P402_9MYCO</name>
<dbReference type="AlphaFoldDB" id="A0A2G5P402"/>
<keyword evidence="6" id="KW-1185">Reference proteome</keyword>
<dbReference type="PROSITE" id="PS01124">
    <property type="entry name" value="HTH_ARAC_FAMILY_2"/>
    <property type="match status" value="1"/>
</dbReference>
<dbReference type="Pfam" id="PF12833">
    <property type="entry name" value="HTH_18"/>
    <property type="match status" value="1"/>
</dbReference>
<dbReference type="InterPro" id="IPR050204">
    <property type="entry name" value="AraC_XylS_family_regulators"/>
</dbReference>